<keyword evidence="3" id="KW-0547">Nucleotide-binding</keyword>
<keyword evidence="1" id="KW-0418">Kinase</keyword>
<sequence length="125" mass="14013">MRIEFPGDLRAPAAARRFVDAPLRDLLDRTTRPTAEDVVLVVSELVTNAVRASADVISLSLRVDEERVEIEISDDAAGWPTPREADWEDPTGRGLAIVDELSDRWHTTELYPGKRITVTWFRNAG</sequence>
<evidence type="ECO:0000313" key="4">
    <source>
        <dbReference type="Proteomes" id="UP001500571"/>
    </source>
</evidence>
<dbReference type="InterPro" id="IPR036890">
    <property type="entry name" value="HATPase_C_sf"/>
</dbReference>
<comment type="caution">
    <text evidence="3">The sequence shown here is derived from an EMBL/GenBank/DDBJ whole genome shotgun (WGS) entry which is preliminary data.</text>
</comment>
<dbReference type="Pfam" id="PF13581">
    <property type="entry name" value="HATPase_c_2"/>
    <property type="match status" value="1"/>
</dbReference>
<keyword evidence="4" id="KW-1185">Reference proteome</keyword>
<dbReference type="PANTHER" id="PTHR35526">
    <property type="entry name" value="ANTI-SIGMA-F FACTOR RSBW-RELATED"/>
    <property type="match status" value="1"/>
</dbReference>
<keyword evidence="1" id="KW-0808">Transferase</keyword>
<name>A0ABN2QHP4_9ACTN</name>
<proteinExistence type="predicted"/>
<accession>A0ABN2QHP4</accession>
<evidence type="ECO:0000313" key="3">
    <source>
        <dbReference type="EMBL" id="GAA1952615.1"/>
    </source>
</evidence>
<keyword evidence="3" id="KW-0067">ATP-binding</keyword>
<dbReference type="Gene3D" id="3.30.565.10">
    <property type="entry name" value="Histidine kinase-like ATPase, C-terminal domain"/>
    <property type="match status" value="1"/>
</dbReference>
<dbReference type="EMBL" id="BAAAPB010000001">
    <property type="protein sequence ID" value="GAA1952615.1"/>
    <property type="molecule type" value="Genomic_DNA"/>
</dbReference>
<evidence type="ECO:0000259" key="2">
    <source>
        <dbReference type="Pfam" id="PF13581"/>
    </source>
</evidence>
<feature type="domain" description="Histidine kinase/HSP90-like ATPase" evidence="2">
    <location>
        <begin position="6"/>
        <end position="120"/>
    </location>
</feature>
<dbReference type="CDD" id="cd16936">
    <property type="entry name" value="HATPase_RsbW-like"/>
    <property type="match status" value="1"/>
</dbReference>
<protein>
    <submittedName>
        <fullName evidence="3">ATP-binding protein</fullName>
    </submittedName>
</protein>
<dbReference type="InterPro" id="IPR050267">
    <property type="entry name" value="Anti-sigma-factor_SerPK"/>
</dbReference>
<gene>
    <name evidence="3" type="ORF">GCM10009798_09800</name>
</gene>
<evidence type="ECO:0000256" key="1">
    <source>
        <dbReference type="ARBA" id="ARBA00022527"/>
    </source>
</evidence>
<organism evidence="3 4">
    <name type="scientific">Nocardioides panacihumi</name>
    <dbReference type="NCBI Taxonomy" id="400774"/>
    <lineage>
        <taxon>Bacteria</taxon>
        <taxon>Bacillati</taxon>
        <taxon>Actinomycetota</taxon>
        <taxon>Actinomycetes</taxon>
        <taxon>Propionibacteriales</taxon>
        <taxon>Nocardioidaceae</taxon>
        <taxon>Nocardioides</taxon>
    </lineage>
</organism>
<dbReference type="GO" id="GO:0005524">
    <property type="term" value="F:ATP binding"/>
    <property type="evidence" value="ECO:0007669"/>
    <property type="project" value="UniProtKB-KW"/>
</dbReference>
<dbReference type="PANTHER" id="PTHR35526:SF3">
    <property type="entry name" value="ANTI-SIGMA-F FACTOR RSBW"/>
    <property type="match status" value="1"/>
</dbReference>
<dbReference type="SUPFAM" id="SSF55874">
    <property type="entry name" value="ATPase domain of HSP90 chaperone/DNA topoisomerase II/histidine kinase"/>
    <property type="match status" value="1"/>
</dbReference>
<dbReference type="InterPro" id="IPR003594">
    <property type="entry name" value="HATPase_dom"/>
</dbReference>
<reference evidence="3 4" key="1">
    <citation type="journal article" date="2019" name="Int. J. Syst. Evol. Microbiol.">
        <title>The Global Catalogue of Microorganisms (GCM) 10K type strain sequencing project: providing services to taxonomists for standard genome sequencing and annotation.</title>
        <authorList>
            <consortium name="The Broad Institute Genomics Platform"/>
            <consortium name="The Broad Institute Genome Sequencing Center for Infectious Disease"/>
            <person name="Wu L."/>
            <person name="Ma J."/>
        </authorList>
    </citation>
    <scope>NUCLEOTIDE SEQUENCE [LARGE SCALE GENOMIC DNA]</scope>
    <source>
        <strain evidence="3 4">JCM 15309</strain>
    </source>
</reference>
<keyword evidence="1" id="KW-0723">Serine/threonine-protein kinase</keyword>
<dbReference type="Proteomes" id="UP001500571">
    <property type="component" value="Unassembled WGS sequence"/>
</dbReference>
<dbReference type="RefSeq" id="WP_344042988.1">
    <property type="nucleotide sequence ID" value="NZ_BAAAPB010000001.1"/>
</dbReference>